<name>A0ABU6YPB0_9FABA</name>
<dbReference type="Proteomes" id="UP001341840">
    <property type="component" value="Unassembled WGS sequence"/>
</dbReference>
<dbReference type="EMBL" id="JASCZI010242662">
    <property type="protein sequence ID" value="MED6211746.1"/>
    <property type="molecule type" value="Genomic_DNA"/>
</dbReference>
<comment type="caution">
    <text evidence="2">The sequence shown here is derived from an EMBL/GenBank/DDBJ whole genome shotgun (WGS) entry which is preliminary data.</text>
</comment>
<evidence type="ECO:0000313" key="2">
    <source>
        <dbReference type="EMBL" id="MED6211746.1"/>
    </source>
</evidence>
<protein>
    <submittedName>
        <fullName evidence="2">Uncharacterized protein</fullName>
    </submittedName>
</protein>
<accession>A0ABU6YPB0</accession>
<organism evidence="2 3">
    <name type="scientific">Stylosanthes scabra</name>
    <dbReference type="NCBI Taxonomy" id="79078"/>
    <lineage>
        <taxon>Eukaryota</taxon>
        <taxon>Viridiplantae</taxon>
        <taxon>Streptophyta</taxon>
        <taxon>Embryophyta</taxon>
        <taxon>Tracheophyta</taxon>
        <taxon>Spermatophyta</taxon>
        <taxon>Magnoliopsida</taxon>
        <taxon>eudicotyledons</taxon>
        <taxon>Gunneridae</taxon>
        <taxon>Pentapetalae</taxon>
        <taxon>rosids</taxon>
        <taxon>fabids</taxon>
        <taxon>Fabales</taxon>
        <taxon>Fabaceae</taxon>
        <taxon>Papilionoideae</taxon>
        <taxon>50 kb inversion clade</taxon>
        <taxon>dalbergioids sensu lato</taxon>
        <taxon>Dalbergieae</taxon>
        <taxon>Pterocarpus clade</taxon>
        <taxon>Stylosanthes</taxon>
    </lineage>
</organism>
<feature type="compositionally biased region" description="Low complexity" evidence="1">
    <location>
        <begin position="109"/>
        <end position="122"/>
    </location>
</feature>
<evidence type="ECO:0000313" key="3">
    <source>
        <dbReference type="Proteomes" id="UP001341840"/>
    </source>
</evidence>
<feature type="region of interest" description="Disordered" evidence="1">
    <location>
        <begin position="79"/>
        <end position="122"/>
    </location>
</feature>
<feature type="compositionally biased region" description="Basic residues" evidence="1">
    <location>
        <begin position="18"/>
        <end position="27"/>
    </location>
</feature>
<proteinExistence type="predicted"/>
<sequence length="269" mass="30019">MAAGLIKTAKMHVEKEGKSKKKAKKRSSSSSESEYVDSSYESESGSDESDSEQTMFDSLDGHTLDQAVSSIRKKSANLFVEVYEQHHQQPHQQPPEEEELPHEQPPSQQPHQPCQQQQPQQEFIDISSCSEGEPGPTLIRVLIPKAELDIVSTTKDRLEEEAPSQSVIEVVSEDEHEPQPHSIKVIVPKVEEGLVTSPSSKLITEVLMSMGQNKGQEPTPDSPHDPFIPSFSLNIDLVKTSFNHCFKTHSNLGFILLVNITRVLQKTFD</sequence>
<keyword evidence="3" id="KW-1185">Reference proteome</keyword>
<gene>
    <name evidence="2" type="ORF">PIB30_076588</name>
</gene>
<evidence type="ECO:0000256" key="1">
    <source>
        <dbReference type="SAM" id="MobiDB-lite"/>
    </source>
</evidence>
<feature type="region of interest" description="Disordered" evidence="1">
    <location>
        <begin position="1"/>
        <end position="62"/>
    </location>
</feature>
<reference evidence="2 3" key="1">
    <citation type="journal article" date="2023" name="Plants (Basel)">
        <title>Bridging the Gap: Combining Genomics and Transcriptomics Approaches to Understand Stylosanthes scabra, an Orphan Legume from the Brazilian Caatinga.</title>
        <authorList>
            <person name="Ferreira-Neto J.R.C."/>
            <person name="da Silva M.D."/>
            <person name="Binneck E."/>
            <person name="de Melo N.F."/>
            <person name="da Silva R.H."/>
            <person name="de Melo A.L.T.M."/>
            <person name="Pandolfi V."/>
            <person name="Bustamante F.O."/>
            <person name="Brasileiro-Vidal A.C."/>
            <person name="Benko-Iseppon A.M."/>
        </authorList>
    </citation>
    <scope>NUCLEOTIDE SEQUENCE [LARGE SCALE GENOMIC DNA]</scope>
    <source>
        <tissue evidence="2">Leaves</tissue>
    </source>
</reference>
<feature type="compositionally biased region" description="Low complexity" evidence="1">
    <location>
        <begin position="28"/>
        <end position="43"/>
    </location>
</feature>